<gene>
    <name evidence="6" type="ORF">AYR66_18660</name>
</gene>
<feature type="domain" description="HTH lysR-type" evidence="5">
    <location>
        <begin position="3"/>
        <end position="60"/>
    </location>
</feature>
<evidence type="ECO:0000259" key="5">
    <source>
        <dbReference type="PROSITE" id="PS50931"/>
    </source>
</evidence>
<name>A0A254TEW4_9BURK</name>
<comment type="similarity">
    <text evidence="1">Belongs to the LysR transcriptional regulatory family.</text>
</comment>
<sequence length="300" mass="32648">MKLTLEALEAIDAIARKGSYAAAAEELHKVPSAISYTVQKLEADLGVTVFDRSGHRARLTRTGELLLRHGRELLRSAAELECRAARIDAGWETELRIAVGAIVPFSALVPYMTAFYGESTATRLRIFREPFGGEWDALVGGRADLIIGATGQPPAGAFAHRIVSTVDSVFCVSPAHSLATVQEPLSATQIAPYRVVTLSDTTRVAELQFDAVPERQESVSVPDLDASLQLQIATLGCGLLPACVARKHLEHGTLLEKKLAAAPAPQSFYLGWRPDDAGEALKWWLNQLDRPGLIAEMWWQ</sequence>
<accession>A0A254TEW4</accession>
<dbReference type="EMBL" id="LSTO01000001">
    <property type="protein sequence ID" value="OWW21196.1"/>
    <property type="molecule type" value="Genomic_DNA"/>
</dbReference>
<keyword evidence="2" id="KW-0805">Transcription regulation</keyword>
<comment type="caution">
    <text evidence="6">The sequence shown here is derived from an EMBL/GenBank/DDBJ whole genome shotgun (WGS) entry which is preliminary data.</text>
</comment>
<dbReference type="PANTHER" id="PTHR30126:SF4">
    <property type="entry name" value="LYSR FAMILY TRANSCRIPTIONAL REGULATOR"/>
    <property type="match status" value="1"/>
</dbReference>
<organism evidence="6 7">
    <name type="scientific">Noviherbaspirillum denitrificans</name>
    <dbReference type="NCBI Taxonomy" id="1968433"/>
    <lineage>
        <taxon>Bacteria</taxon>
        <taxon>Pseudomonadati</taxon>
        <taxon>Pseudomonadota</taxon>
        <taxon>Betaproteobacteria</taxon>
        <taxon>Burkholderiales</taxon>
        <taxon>Oxalobacteraceae</taxon>
        <taxon>Noviherbaspirillum</taxon>
    </lineage>
</organism>
<evidence type="ECO:0000313" key="6">
    <source>
        <dbReference type="EMBL" id="OWW21196.1"/>
    </source>
</evidence>
<evidence type="ECO:0000256" key="2">
    <source>
        <dbReference type="ARBA" id="ARBA00023015"/>
    </source>
</evidence>
<evidence type="ECO:0000313" key="7">
    <source>
        <dbReference type="Proteomes" id="UP000197535"/>
    </source>
</evidence>
<evidence type="ECO:0000256" key="1">
    <source>
        <dbReference type="ARBA" id="ARBA00009437"/>
    </source>
</evidence>
<dbReference type="Proteomes" id="UP000197535">
    <property type="component" value="Unassembled WGS sequence"/>
</dbReference>
<keyword evidence="7" id="KW-1185">Reference proteome</keyword>
<proteinExistence type="inferred from homology"/>
<dbReference type="PANTHER" id="PTHR30126">
    <property type="entry name" value="HTH-TYPE TRANSCRIPTIONAL REGULATOR"/>
    <property type="match status" value="1"/>
</dbReference>
<dbReference type="PROSITE" id="PS50931">
    <property type="entry name" value="HTH_LYSR"/>
    <property type="match status" value="1"/>
</dbReference>
<dbReference type="InterPro" id="IPR005119">
    <property type="entry name" value="LysR_subst-bd"/>
</dbReference>
<reference evidence="6 7" key="1">
    <citation type="submission" date="2016-02" db="EMBL/GenBank/DDBJ databases">
        <authorList>
            <person name="Wen L."/>
            <person name="He K."/>
            <person name="Yang H."/>
        </authorList>
    </citation>
    <scope>NUCLEOTIDE SEQUENCE [LARGE SCALE GENOMIC DNA]</scope>
    <source>
        <strain evidence="6 7">TSA40</strain>
    </source>
</reference>
<dbReference type="RefSeq" id="WP_088708049.1">
    <property type="nucleotide sequence ID" value="NZ_LSTO01000001.1"/>
</dbReference>
<evidence type="ECO:0000256" key="3">
    <source>
        <dbReference type="ARBA" id="ARBA00023125"/>
    </source>
</evidence>
<dbReference type="SUPFAM" id="SSF46785">
    <property type="entry name" value="Winged helix' DNA-binding domain"/>
    <property type="match status" value="1"/>
</dbReference>
<dbReference type="Gene3D" id="3.40.190.10">
    <property type="entry name" value="Periplasmic binding protein-like II"/>
    <property type="match status" value="2"/>
</dbReference>
<keyword evidence="3" id="KW-0238">DNA-binding</keyword>
<dbReference type="Gene3D" id="1.10.10.10">
    <property type="entry name" value="Winged helix-like DNA-binding domain superfamily/Winged helix DNA-binding domain"/>
    <property type="match status" value="1"/>
</dbReference>
<dbReference type="Pfam" id="PF00126">
    <property type="entry name" value="HTH_1"/>
    <property type="match status" value="1"/>
</dbReference>
<evidence type="ECO:0000256" key="4">
    <source>
        <dbReference type="ARBA" id="ARBA00023163"/>
    </source>
</evidence>
<keyword evidence="4" id="KW-0804">Transcription</keyword>
<dbReference type="InterPro" id="IPR000847">
    <property type="entry name" value="LysR_HTH_N"/>
</dbReference>
<dbReference type="GO" id="GO:0003700">
    <property type="term" value="F:DNA-binding transcription factor activity"/>
    <property type="evidence" value="ECO:0007669"/>
    <property type="project" value="InterPro"/>
</dbReference>
<dbReference type="Pfam" id="PF03466">
    <property type="entry name" value="LysR_substrate"/>
    <property type="match status" value="1"/>
</dbReference>
<dbReference type="InterPro" id="IPR036390">
    <property type="entry name" value="WH_DNA-bd_sf"/>
</dbReference>
<dbReference type="InterPro" id="IPR036388">
    <property type="entry name" value="WH-like_DNA-bd_sf"/>
</dbReference>
<dbReference type="AlphaFoldDB" id="A0A254TEW4"/>
<dbReference type="OrthoDB" id="5293066at2"/>
<dbReference type="GO" id="GO:0000976">
    <property type="term" value="F:transcription cis-regulatory region binding"/>
    <property type="evidence" value="ECO:0007669"/>
    <property type="project" value="TreeGrafter"/>
</dbReference>
<dbReference type="SUPFAM" id="SSF53850">
    <property type="entry name" value="Periplasmic binding protein-like II"/>
    <property type="match status" value="1"/>
</dbReference>
<protein>
    <recommendedName>
        <fullName evidence="5">HTH lysR-type domain-containing protein</fullName>
    </recommendedName>
</protein>